<protein>
    <submittedName>
        <fullName evidence="2">ATP-dependent Lon protease</fullName>
    </submittedName>
</protein>
<dbReference type="InterPro" id="IPR032341">
    <property type="entry name" value="MITD1_C"/>
</dbReference>
<feature type="domain" description="MITD1 C-terminal phospholipase D-like" evidence="1">
    <location>
        <begin position="24"/>
        <end position="167"/>
    </location>
</feature>
<reference evidence="2 3" key="1">
    <citation type="submission" date="2017-07" db="EMBL/GenBank/DDBJ databases">
        <title>Bifidobacterium novel species.</title>
        <authorList>
            <person name="Lugli G.A."/>
            <person name="Milani C."/>
            <person name="Duranti S."/>
            <person name="Mangifesta M."/>
        </authorList>
    </citation>
    <scope>NUCLEOTIDE SEQUENCE [LARGE SCALE GENOMIC DNA]</scope>
    <source>
        <strain evidence="2 3">77</strain>
    </source>
</reference>
<name>A0A2N5IZB9_9BIFI</name>
<organism evidence="2 3">
    <name type="scientific">Bifidobacterium parmae</name>
    <dbReference type="NCBI Taxonomy" id="361854"/>
    <lineage>
        <taxon>Bacteria</taxon>
        <taxon>Bacillati</taxon>
        <taxon>Actinomycetota</taxon>
        <taxon>Actinomycetes</taxon>
        <taxon>Bifidobacteriales</taxon>
        <taxon>Bifidobacteriaceae</taxon>
        <taxon>Bifidobacterium</taxon>
    </lineage>
</organism>
<proteinExistence type="predicted"/>
<keyword evidence="3" id="KW-1185">Reference proteome</keyword>
<evidence type="ECO:0000313" key="2">
    <source>
        <dbReference type="EMBL" id="PLS27308.1"/>
    </source>
</evidence>
<dbReference type="GO" id="GO:0006508">
    <property type="term" value="P:proteolysis"/>
    <property type="evidence" value="ECO:0007669"/>
    <property type="project" value="UniProtKB-KW"/>
</dbReference>
<gene>
    <name evidence="2" type="ORF">Uis4E_1704</name>
</gene>
<dbReference type="AlphaFoldDB" id="A0A2N5IZB9"/>
<keyword evidence="2" id="KW-0378">Hydrolase</keyword>
<dbReference type="InterPro" id="IPR038113">
    <property type="entry name" value="MITD1_C_sf"/>
</dbReference>
<dbReference type="GO" id="GO:0008233">
    <property type="term" value="F:peptidase activity"/>
    <property type="evidence" value="ECO:0007669"/>
    <property type="project" value="UniProtKB-KW"/>
</dbReference>
<comment type="caution">
    <text evidence="2">The sequence shown here is derived from an EMBL/GenBank/DDBJ whole genome shotgun (WGS) entry which is preliminary data.</text>
</comment>
<sequence>MNPIERAAAAAKPDHLEFAEGRAGVTYNRLFGPYVAGASRITVKDPYIRKTHQIRNFVEFLETVFTYTDRADEVHVHLIIASDAEAMDRQLEDFKQVQNMFGQLGIVFTYEFSDTGHDRSIVADTGWRVILGRGLDIYQYYDGNRLNPQVRLQKLRKVKEFEVTYVKKDEAD</sequence>
<dbReference type="EMBL" id="NMWT01000025">
    <property type="protein sequence ID" value="PLS27308.1"/>
    <property type="molecule type" value="Genomic_DNA"/>
</dbReference>
<keyword evidence="2" id="KW-0645">Protease</keyword>
<dbReference type="Gene3D" id="3.30.870.30">
    <property type="entry name" value="MITD, C-terminal phospholipase D-like domain"/>
    <property type="match status" value="1"/>
</dbReference>
<dbReference type="Proteomes" id="UP000235034">
    <property type="component" value="Unassembled WGS sequence"/>
</dbReference>
<dbReference type="Pfam" id="PF16565">
    <property type="entry name" value="MIT_C"/>
    <property type="match status" value="1"/>
</dbReference>
<evidence type="ECO:0000313" key="3">
    <source>
        <dbReference type="Proteomes" id="UP000235034"/>
    </source>
</evidence>
<accession>A0A2N5IZB9</accession>
<evidence type="ECO:0000259" key="1">
    <source>
        <dbReference type="Pfam" id="PF16565"/>
    </source>
</evidence>